<dbReference type="PANTHER" id="PTHR23416">
    <property type="entry name" value="SIALIC ACID SYNTHASE-RELATED"/>
    <property type="match status" value="1"/>
</dbReference>
<dbReference type="GO" id="GO:0008374">
    <property type="term" value="F:O-acyltransferase activity"/>
    <property type="evidence" value="ECO:0007669"/>
    <property type="project" value="TreeGrafter"/>
</dbReference>
<dbReference type="Pfam" id="PF00132">
    <property type="entry name" value="Hexapep"/>
    <property type="match status" value="1"/>
</dbReference>
<evidence type="ECO:0000256" key="1">
    <source>
        <dbReference type="ARBA" id="ARBA00007274"/>
    </source>
</evidence>
<evidence type="ECO:0000313" key="5">
    <source>
        <dbReference type="Proteomes" id="UP000809273"/>
    </source>
</evidence>
<dbReference type="InterPro" id="IPR001451">
    <property type="entry name" value="Hexapep"/>
</dbReference>
<accession>A0A9D8KJ44</accession>
<dbReference type="EMBL" id="JAFGIX010000077">
    <property type="protein sequence ID" value="MBN1574391.1"/>
    <property type="molecule type" value="Genomic_DNA"/>
</dbReference>
<gene>
    <name evidence="4" type="ORF">JW984_14420</name>
</gene>
<keyword evidence="2" id="KW-0808">Transferase</keyword>
<dbReference type="InterPro" id="IPR051159">
    <property type="entry name" value="Hexapeptide_acetyltransf"/>
</dbReference>
<evidence type="ECO:0000313" key="4">
    <source>
        <dbReference type="EMBL" id="MBN1574391.1"/>
    </source>
</evidence>
<dbReference type="InterPro" id="IPR011004">
    <property type="entry name" value="Trimer_LpxA-like_sf"/>
</dbReference>
<dbReference type="PANTHER" id="PTHR23416:SF23">
    <property type="entry name" value="ACETYLTRANSFERASE C18B11.09C-RELATED"/>
    <property type="match status" value="1"/>
</dbReference>
<comment type="similarity">
    <text evidence="1">Belongs to the transferase hexapeptide repeat family.</text>
</comment>
<reference evidence="4" key="2">
    <citation type="submission" date="2021-01" db="EMBL/GenBank/DDBJ databases">
        <authorList>
            <person name="Hahn C.R."/>
            <person name="Youssef N.H."/>
            <person name="Elshahed M."/>
        </authorList>
    </citation>
    <scope>NUCLEOTIDE SEQUENCE</scope>
    <source>
        <strain evidence="4">Zod_Metabat.24</strain>
    </source>
</reference>
<reference evidence="4" key="1">
    <citation type="journal article" date="2021" name="Environ. Microbiol.">
        <title>Genomic characterization of three novel Desulfobacterota classes expand the metabolic and phylogenetic diversity of the phylum.</title>
        <authorList>
            <person name="Murphy C.L."/>
            <person name="Biggerstaff J."/>
            <person name="Eichhorn A."/>
            <person name="Ewing E."/>
            <person name="Shahan R."/>
            <person name="Soriano D."/>
            <person name="Stewart S."/>
            <person name="VanMol K."/>
            <person name="Walker R."/>
            <person name="Walters P."/>
            <person name="Elshahed M.S."/>
            <person name="Youssef N.H."/>
        </authorList>
    </citation>
    <scope>NUCLEOTIDE SEQUENCE</scope>
    <source>
        <strain evidence="4">Zod_Metabat.24</strain>
    </source>
</reference>
<keyword evidence="3" id="KW-0677">Repeat</keyword>
<evidence type="ECO:0000256" key="3">
    <source>
        <dbReference type="ARBA" id="ARBA00022737"/>
    </source>
</evidence>
<comment type="caution">
    <text evidence="4">The sequence shown here is derived from an EMBL/GenBank/DDBJ whole genome shotgun (WGS) entry which is preliminary data.</text>
</comment>
<dbReference type="CDD" id="cd04647">
    <property type="entry name" value="LbH_MAT_like"/>
    <property type="match status" value="1"/>
</dbReference>
<sequence>MHFKTTNEIIVKRKLGHVGKNVDVRPHVFLSGTKNIFISDNVTIRHECSINAPSGKDTKEGKVYIEDNVLIAQYVIITSNLHQFKNPNIPVSNQSETAKTVRIKKGAWIGARAIILPGVTIGENSIVGAGAVVTKDVPPMAIVGGVPAKLLKYRDSGELE</sequence>
<proteinExistence type="inferred from homology"/>
<keyword evidence="4" id="KW-0012">Acyltransferase</keyword>
<organism evidence="4 5">
    <name type="scientific">Candidatus Zymogenus saltonus</name>
    <dbReference type="NCBI Taxonomy" id="2844893"/>
    <lineage>
        <taxon>Bacteria</taxon>
        <taxon>Deltaproteobacteria</taxon>
        <taxon>Candidatus Zymogenia</taxon>
        <taxon>Candidatus Zymogeniales</taxon>
        <taxon>Candidatus Zymogenaceae</taxon>
        <taxon>Candidatus Zymogenus</taxon>
    </lineage>
</organism>
<dbReference type="Gene3D" id="2.160.10.10">
    <property type="entry name" value="Hexapeptide repeat proteins"/>
    <property type="match status" value="1"/>
</dbReference>
<dbReference type="SUPFAM" id="SSF51161">
    <property type="entry name" value="Trimeric LpxA-like enzymes"/>
    <property type="match status" value="1"/>
</dbReference>
<name>A0A9D8KJ44_9DELT</name>
<dbReference type="AlphaFoldDB" id="A0A9D8KJ44"/>
<dbReference type="InterPro" id="IPR018357">
    <property type="entry name" value="Hexapep_transf_CS"/>
</dbReference>
<evidence type="ECO:0000256" key="2">
    <source>
        <dbReference type="ARBA" id="ARBA00022679"/>
    </source>
</evidence>
<dbReference type="PROSITE" id="PS00101">
    <property type="entry name" value="HEXAPEP_TRANSFERASES"/>
    <property type="match status" value="1"/>
</dbReference>
<dbReference type="Proteomes" id="UP000809273">
    <property type="component" value="Unassembled WGS sequence"/>
</dbReference>
<protein>
    <submittedName>
        <fullName evidence="4">Acyltransferase</fullName>
    </submittedName>
</protein>